<dbReference type="OrthoDB" id="1467887at2"/>
<sequence length="141" mass="15577">MNKILKAALLVMMAAACKVESNLKAPVEPVKKITGTWQIVDATENGTDLMQWFDFTKFRITFADSTYTLDSLLPFMVSANGKWKVDDPQYPFSITLTPTDSAAVVSPLSFPVVGGVRNMILTFSPGCNKNSYQYTLQPVTQ</sequence>
<protein>
    <submittedName>
        <fullName evidence="1">Uncharacterized protein DUF5004</fullName>
    </submittedName>
</protein>
<evidence type="ECO:0000313" key="1">
    <source>
        <dbReference type="EMBL" id="TDW96321.1"/>
    </source>
</evidence>
<dbReference type="RefSeq" id="WP_133996545.1">
    <property type="nucleotide sequence ID" value="NZ_SODV01000002.1"/>
</dbReference>
<accession>A0A4R8DFG0</accession>
<dbReference type="InterPro" id="IPR032168">
    <property type="entry name" value="DUF5004"/>
</dbReference>
<comment type="caution">
    <text evidence="1">The sequence shown here is derived from an EMBL/GenBank/DDBJ whole genome shotgun (WGS) entry which is preliminary data.</text>
</comment>
<dbReference type="EMBL" id="SODV01000002">
    <property type="protein sequence ID" value="TDW96321.1"/>
    <property type="molecule type" value="Genomic_DNA"/>
</dbReference>
<dbReference type="PROSITE" id="PS51257">
    <property type="entry name" value="PROKAR_LIPOPROTEIN"/>
    <property type="match status" value="1"/>
</dbReference>
<proteinExistence type="predicted"/>
<organism evidence="1 2">
    <name type="scientific">Dinghuibacter silviterrae</name>
    <dbReference type="NCBI Taxonomy" id="1539049"/>
    <lineage>
        <taxon>Bacteria</taxon>
        <taxon>Pseudomonadati</taxon>
        <taxon>Bacteroidota</taxon>
        <taxon>Chitinophagia</taxon>
        <taxon>Chitinophagales</taxon>
        <taxon>Chitinophagaceae</taxon>
        <taxon>Dinghuibacter</taxon>
    </lineage>
</organism>
<dbReference type="AlphaFoldDB" id="A0A4R8DFG0"/>
<gene>
    <name evidence="1" type="ORF">EDB95_4147</name>
</gene>
<evidence type="ECO:0000313" key="2">
    <source>
        <dbReference type="Proteomes" id="UP000294498"/>
    </source>
</evidence>
<name>A0A4R8DFG0_9BACT</name>
<keyword evidence="2" id="KW-1185">Reference proteome</keyword>
<dbReference type="Proteomes" id="UP000294498">
    <property type="component" value="Unassembled WGS sequence"/>
</dbReference>
<reference evidence="1 2" key="1">
    <citation type="submission" date="2019-03" db="EMBL/GenBank/DDBJ databases">
        <title>Genomic Encyclopedia of Type Strains, Phase IV (KMG-IV): sequencing the most valuable type-strain genomes for metagenomic binning, comparative biology and taxonomic classification.</title>
        <authorList>
            <person name="Goeker M."/>
        </authorList>
    </citation>
    <scope>NUCLEOTIDE SEQUENCE [LARGE SCALE GENOMIC DNA]</scope>
    <source>
        <strain evidence="1 2">DSM 100059</strain>
    </source>
</reference>
<dbReference type="Pfam" id="PF16395">
    <property type="entry name" value="DUF5004"/>
    <property type="match status" value="1"/>
</dbReference>